<keyword evidence="2" id="KW-0479">Metal-binding</keyword>
<dbReference type="SMART" id="SM00421">
    <property type="entry name" value="HTH_LUXR"/>
    <property type="match status" value="1"/>
</dbReference>
<gene>
    <name evidence="11" type="ORF">dnm_070220</name>
</gene>
<keyword evidence="5" id="KW-0805">Transcription regulation</keyword>
<keyword evidence="6" id="KW-0238">DNA-binding</keyword>
<dbReference type="Proteomes" id="UP000663722">
    <property type="component" value="Chromosome"/>
</dbReference>
<dbReference type="GO" id="GO:0046872">
    <property type="term" value="F:metal ion binding"/>
    <property type="evidence" value="ECO:0007669"/>
    <property type="project" value="UniProtKB-KW"/>
</dbReference>
<dbReference type="EMBL" id="CP061800">
    <property type="protein sequence ID" value="QTA90958.1"/>
    <property type="molecule type" value="Genomic_DNA"/>
</dbReference>
<feature type="domain" description="4Fe-4S" evidence="10">
    <location>
        <begin position="115"/>
        <end position="186"/>
    </location>
</feature>
<evidence type="ECO:0000256" key="7">
    <source>
        <dbReference type="ARBA" id="ARBA00023163"/>
    </source>
</evidence>
<keyword evidence="4" id="KW-0411">Iron-sulfur</keyword>
<dbReference type="GO" id="GO:0006355">
    <property type="term" value="P:regulation of DNA-templated transcription"/>
    <property type="evidence" value="ECO:0007669"/>
    <property type="project" value="InterPro"/>
</dbReference>
<reference evidence="11" key="1">
    <citation type="journal article" date="2021" name="Microb. Physiol.">
        <title>Proteogenomic Insights into the Physiology of Marine, Sulfate-Reducing, Filamentous Desulfonema limicola and Desulfonema magnum.</title>
        <authorList>
            <person name="Schnaars V."/>
            <person name="Wohlbrand L."/>
            <person name="Scheve S."/>
            <person name="Hinrichs C."/>
            <person name="Reinhardt R."/>
            <person name="Rabus R."/>
        </authorList>
    </citation>
    <scope>NUCLEOTIDE SEQUENCE</scope>
    <source>
        <strain evidence="11">4be13</strain>
    </source>
</reference>
<dbReference type="Pfam" id="PF04060">
    <property type="entry name" value="FeS"/>
    <property type="match status" value="1"/>
</dbReference>
<dbReference type="RefSeq" id="WP_207678929.1">
    <property type="nucleotide sequence ID" value="NZ_CP061800.1"/>
</dbReference>
<dbReference type="PANTHER" id="PTHR44688">
    <property type="entry name" value="DNA-BINDING TRANSCRIPTIONAL ACTIVATOR DEVR_DOSR"/>
    <property type="match status" value="1"/>
</dbReference>
<dbReference type="GO" id="GO:0051539">
    <property type="term" value="F:4 iron, 4 sulfur cluster binding"/>
    <property type="evidence" value="ECO:0007669"/>
    <property type="project" value="UniProtKB-KW"/>
</dbReference>
<dbReference type="PRINTS" id="PR00038">
    <property type="entry name" value="HTHLUXR"/>
</dbReference>
<protein>
    <submittedName>
        <fullName evidence="11">4Fe-4S cluster and LuxR domains-containing protein</fullName>
    </submittedName>
</protein>
<evidence type="ECO:0000256" key="4">
    <source>
        <dbReference type="ARBA" id="ARBA00023014"/>
    </source>
</evidence>
<evidence type="ECO:0000313" key="12">
    <source>
        <dbReference type="Proteomes" id="UP000663722"/>
    </source>
</evidence>
<evidence type="ECO:0000256" key="5">
    <source>
        <dbReference type="ARBA" id="ARBA00023015"/>
    </source>
</evidence>
<accession>A0A975GSD4</accession>
<dbReference type="InterPro" id="IPR016032">
    <property type="entry name" value="Sig_transdc_resp-reg_C-effctor"/>
</dbReference>
<keyword evidence="1" id="KW-0004">4Fe-4S</keyword>
<dbReference type="Gene3D" id="1.10.15.40">
    <property type="entry name" value="Electron transport complex subunit B, putative Fe-S cluster"/>
    <property type="match status" value="1"/>
</dbReference>
<dbReference type="InterPro" id="IPR007202">
    <property type="entry name" value="4Fe-4S_dom"/>
</dbReference>
<dbReference type="GO" id="GO:0003677">
    <property type="term" value="F:DNA binding"/>
    <property type="evidence" value="ECO:0007669"/>
    <property type="project" value="UniProtKB-KW"/>
</dbReference>
<dbReference type="PROSITE" id="PS50043">
    <property type="entry name" value="HTH_LUXR_2"/>
    <property type="match status" value="1"/>
</dbReference>
<evidence type="ECO:0000256" key="2">
    <source>
        <dbReference type="ARBA" id="ARBA00022723"/>
    </source>
</evidence>
<dbReference type="InterPro" id="IPR036388">
    <property type="entry name" value="WH-like_DNA-bd_sf"/>
</dbReference>
<evidence type="ECO:0000259" key="9">
    <source>
        <dbReference type="PROSITE" id="PS50043"/>
    </source>
</evidence>
<dbReference type="InterPro" id="IPR000792">
    <property type="entry name" value="Tscrpt_reg_LuxR_C"/>
</dbReference>
<dbReference type="PROSITE" id="PS51656">
    <property type="entry name" value="4FE4S"/>
    <property type="match status" value="1"/>
</dbReference>
<dbReference type="Pfam" id="PF00196">
    <property type="entry name" value="GerE"/>
    <property type="match status" value="1"/>
</dbReference>
<name>A0A975GSD4_9BACT</name>
<dbReference type="Gene3D" id="1.10.10.10">
    <property type="entry name" value="Winged helix-like DNA-binding domain superfamily/Winged helix DNA-binding domain"/>
    <property type="match status" value="1"/>
</dbReference>
<evidence type="ECO:0000256" key="6">
    <source>
        <dbReference type="ARBA" id="ARBA00023125"/>
    </source>
</evidence>
<dbReference type="PANTHER" id="PTHR44688:SF16">
    <property type="entry name" value="DNA-BINDING TRANSCRIPTIONAL ACTIVATOR DEVR_DOSR"/>
    <property type="match status" value="1"/>
</dbReference>
<dbReference type="KEGG" id="dmm:dnm_070220"/>
<sequence>MLIKGYSDFSLSKVGIKSSFVPAASWGAHFKLDNDVSELFPYINATFKDAVFYDKPEYIKFVIDGFQCVLYPDDVIAAPFTNRNQAIEFAERLIHFLNKLHTRKHSLKPNYKKFRPVSVIDIYRLLPGTNCKACGFSTCLAFAGALSRGQTTPDQCPGFTSPICENAIYPVYDKDGNLASTVAIETAPQNEQDSNKQKKYIESLEKKLAEEKQKRKISENEDIEIQTDLTDREIQVLCLVAEGATNAEISDTLFISPHTVKSHIINIFNKLNVNDRTRAAVWAVRNKIV</sequence>
<feature type="coiled-coil region" evidence="8">
    <location>
        <begin position="194"/>
        <end position="221"/>
    </location>
</feature>
<organism evidence="11 12">
    <name type="scientific">Desulfonema magnum</name>
    <dbReference type="NCBI Taxonomy" id="45655"/>
    <lineage>
        <taxon>Bacteria</taxon>
        <taxon>Pseudomonadati</taxon>
        <taxon>Thermodesulfobacteriota</taxon>
        <taxon>Desulfobacteria</taxon>
        <taxon>Desulfobacterales</taxon>
        <taxon>Desulfococcaceae</taxon>
        <taxon>Desulfonema</taxon>
    </lineage>
</organism>
<evidence type="ECO:0000256" key="8">
    <source>
        <dbReference type="SAM" id="Coils"/>
    </source>
</evidence>
<keyword evidence="3" id="KW-0408">Iron</keyword>
<dbReference type="CDD" id="cd06170">
    <property type="entry name" value="LuxR_C_like"/>
    <property type="match status" value="1"/>
</dbReference>
<keyword evidence="7" id="KW-0804">Transcription</keyword>
<keyword evidence="8" id="KW-0175">Coiled coil</keyword>
<feature type="domain" description="HTH luxR-type" evidence="9">
    <location>
        <begin position="222"/>
        <end position="287"/>
    </location>
</feature>
<evidence type="ECO:0000259" key="10">
    <source>
        <dbReference type="PROSITE" id="PS51656"/>
    </source>
</evidence>
<keyword evidence="12" id="KW-1185">Reference proteome</keyword>
<dbReference type="AlphaFoldDB" id="A0A975GSD4"/>
<evidence type="ECO:0000313" key="11">
    <source>
        <dbReference type="EMBL" id="QTA90958.1"/>
    </source>
</evidence>
<dbReference type="PROSITE" id="PS00622">
    <property type="entry name" value="HTH_LUXR_1"/>
    <property type="match status" value="1"/>
</dbReference>
<evidence type="ECO:0000256" key="3">
    <source>
        <dbReference type="ARBA" id="ARBA00023004"/>
    </source>
</evidence>
<dbReference type="SUPFAM" id="SSF46894">
    <property type="entry name" value="C-terminal effector domain of the bipartite response regulators"/>
    <property type="match status" value="1"/>
</dbReference>
<evidence type="ECO:0000256" key="1">
    <source>
        <dbReference type="ARBA" id="ARBA00022485"/>
    </source>
</evidence>
<proteinExistence type="predicted"/>